<feature type="domain" description="Alpha-L-arabinofuranosidase B arabinose-binding" evidence="6">
    <location>
        <begin position="398"/>
        <end position="515"/>
    </location>
</feature>
<feature type="domain" description="RNA polymerase sigma-70 region 2" evidence="5">
    <location>
        <begin position="23"/>
        <end position="89"/>
    </location>
</feature>
<accession>A0ABQ3YM20</accession>
<dbReference type="InterPro" id="IPR036195">
    <property type="entry name" value="AbfB_ABD_sf"/>
</dbReference>
<keyword evidence="8" id="KW-1185">Reference proteome</keyword>
<evidence type="ECO:0008006" key="9">
    <source>
        <dbReference type="Google" id="ProtNLM"/>
    </source>
</evidence>
<evidence type="ECO:0000313" key="7">
    <source>
        <dbReference type="EMBL" id="GID81057.1"/>
    </source>
</evidence>
<sequence>MERNVAELVTAARNGDGRALQRLIADHLPLVYNLVSAAIEDPADVDDVVQDTMLRAVRELPGLRTPGSFRAWLAVIAVRQVGTHRQQQRAAGRRLRPLEEAAEQADPQAEVEDVTALRTQLSAQRRQVAAATRWLDPDDRRLLSLWWQEIAGRLTRAELAEAAAISVAHAGVRVQRTREQLDLARAVVAALTARPACPGLAAVTADWDGRPSPLWRKRIVRHVRGCRACTAAGEGQLPADRLLATLPALAVPAGLAHAVVAPIAAGSVPIAAATGAAAGGVVAGGAVAGGAMAGSVAAGGAAAGGAAVAGKLIAGIVAGAAVVAVSVPLVVPDEPEQRVPGTIAAPAPTASTARFSTPAPAPSRTVARPPTAPATAVPLGALSLEWAGGGYLSRGANTDVVAVAAVDRDSGAESRRRATFTAVNGLSDPKCVSFRTGDGRYLRHYELRGYVAPFDYSQIFREDATYCPGPGPVAGTVILRSFNYPEFLLRWTGTEFGIGYIKDTAEFRAASSFRIRPALAAG</sequence>
<proteinExistence type="predicted"/>
<evidence type="ECO:0000256" key="4">
    <source>
        <dbReference type="SAM" id="MobiDB-lite"/>
    </source>
</evidence>
<dbReference type="Pfam" id="PF04542">
    <property type="entry name" value="Sigma70_r2"/>
    <property type="match status" value="1"/>
</dbReference>
<evidence type="ECO:0000259" key="5">
    <source>
        <dbReference type="Pfam" id="PF04542"/>
    </source>
</evidence>
<evidence type="ECO:0000256" key="2">
    <source>
        <dbReference type="ARBA" id="ARBA00023082"/>
    </source>
</evidence>
<evidence type="ECO:0000259" key="6">
    <source>
        <dbReference type="Pfam" id="PF05270"/>
    </source>
</evidence>
<dbReference type="SUPFAM" id="SSF110221">
    <property type="entry name" value="AbfB domain"/>
    <property type="match status" value="1"/>
</dbReference>
<dbReference type="Pfam" id="PF05270">
    <property type="entry name" value="AbfB"/>
    <property type="match status" value="1"/>
</dbReference>
<dbReference type="InterPro" id="IPR014284">
    <property type="entry name" value="RNA_pol_sigma-70_dom"/>
</dbReference>
<evidence type="ECO:0000313" key="8">
    <source>
        <dbReference type="Proteomes" id="UP000609879"/>
    </source>
</evidence>
<evidence type="ECO:0000256" key="1">
    <source>
        <dbReference type="ARBA" id="ARBA00023015"/>
    </source>
</evidence>
<dbReference type="PANTHER" id="PTHR43133:SF51">
    <property type="entry name" value="RNA POLYMERASE SIGMA FACTOR"/>
    <property type="match status" value="1"/>
</dbReference>
<evidence type="ECO:0000256" key="3">
    <source>
        <dbReference type="ARBA" id="ARBA00023163"/>
    </source>
</evidence>
<feature type="region of interest" description="Disordered" evidence="4">
    <location>
        <begin position="348"/>
        <end position="372"/>
    </location>
</feature>
<dbReference type="NCBIfam" id="TIGR02937">
    <property type="entry name" value="sigma70-ECF"/>
    <property type="match status" value="1"/>
</dbReference>
<keyword evidence="2" id="KW-0731">Sigma factor</keyword>
<dbReference type="InterPro" id="IPR013325">
    <property type="entry name" value="RNA_pol_sigma_r2"/>
</dbReference>
<dbReference type="EMBL" id="BOMI01000230">
    <property type="protein sequence ID" value="GID81057.1"/>
    <property type="molecule type" value="Genomic_DNA"/>
</dbReference>
<dbReference type="Gene3D" id="1.10.1740.10">
    <property type="match status" value="1"/>
</dbReference>
<protein>
    <recommendedName>
        <fullName evidence="9">RNA polymerase sigma factor (Sigma-70 family)</fullName>
    </recommendedName>
</protein>
<reference evidence="7 8" key="1">
    <citation type="submission" date="2021-01" db="EMBL/GenBank/DDBJ databases">
        <title>Whole genome shotgun sequence of Actinoplanes deccanensis NBRC 13994.</title>
        <authorList>
            <person name="Komaki H."/>
            <person name="Tamura T."/>
        </authorList>
    </citation>
    <scope>NUCLEOTIDE SEQUENCE [LARGE SCALE GENOMIC DNA]</scope>
    <source>
        <strain evidence="7 8">NBRC 13994</strain>
    </source>
</reference>
<dbReference type="InterPro" id="IPR039425">
    <property type="entry name" value="RNA_pol_sigma-70-like"/>
</dbReference>
<dbReference type="Proteomes" id="UP000609879">
    <property type="component" value="Unassembled WGS sequence"/>
</dbReference>
<keyword evidence="3" id="KW-0804">Transcription</keyword>
<dbReference type="Gene3D" id="2.80.10.50">
    <property type="match status" value="1"/>
</dbReference>
<dbReference type="InterPro" id="IPR007934">
    <property type="entry name" value="AbfB_ABD"/>
</dbReference>
<keyword evidence="1" id="KW-0805">Transcription regulation</keyword>
<organism evidence="7 8">
    <name type="scientific">Paractinoplanes deccanensis</name>
    <dbReference type="NCBI Taxonomy" id="113561"/>
    <lineage>
        <taxon>Bacteria</taxon>
        <taxon>Bacillati</taxon>
        <taxon>Actinomycetota</taxon>
        <taxon>Actinomycetes</taxon>
        <taxon>Micromonosporales</taxon>
        <taxon>Micromonosporaceae</taxon>
        <taxon>Paractinoplanes</taxon>
    </lineage>
</organism>
<dbReference type="RefSeq" id="WP_203778275.1">
    <property type="nucleotide sequence ID" value="NZ_BAAABO010000030.1"/>
</dbReference>
<dbReference type="SUPFAM" id="SSF88946">
    <property type="entry name" value="Sigma2 domain of RNA polymerase sigma factors"/>
    <property type="match status" value="1"/>
</dbReference>
<gene>
    <name evidence="7" type="ORF">Ade02nite_96980</name>
</gene>
<comment type="caution">
    <text evidence="7">The sequence shown here is derived from an EMBL/GenBank/DDBJ whole genome shotgun (WGS) entry which is preliminary data.</text>
</comment>
<dbReference type="PANTHER" id="PTHR43133">
    <property type="entry name" value="RNA POLYMERASE ECF-TYPE SIGMA FACTO"/>
    <property type="match status" value="1"/>
</dbReference>
<dbReference type="InterPro" id="IPR007627">
    <property type="entry name" value="RNA_pol_sigma70_r2"/>
</dbReference>
<name>A0ABQ3YM20_9ACTN</name>